<evidence type="ECO:0000313" key="1">
    <source>
        <dbReference type="EMBL" id="KAK4872264.1"/>
    </source>
</evidence>
<comment type="caution">
    <text evidence="1">The sequence shown here is derived from an EMBL/GenBank/DDBJ whole genome shotgun (WGS) entry which is preliminary data.</text>
</comment>
<dbReference type="Proteomes" id="UP001353858">
    <property type="component" value="Unassembled WGS sequence"/>
</dbReference>
<protein>
    <submittedName>
        <fullName evidence="1">Uncharacterized protein</fullName>
    </submittedName>
</protein>
<proteinExistence type="predicted"/>
<accession>A0AAN7SBB1</accession>
<reference evidence="2" key="1">
    <citation type="submission" date="2023-01" db="EMBL/GenBank/DDBJ databases">
        <title>Key to firefly adult light organ development and bioluminescence: homeobox transcription factors regulate luciferase expression and transportation to peroxisome.</title>
        <authorList>
            <person name="Fu X."/>
        </authorList>
    </citation>
    <scope>NUCLEOTIDE SEQUENCE [LARGE SCALE GENOMIC DNA]</scope>
</reference>
<sequence>MVSAFPQSTHRGCFFYFCQCVYRQIHSHGLKARYETDADFALKVRLLSAIAFVPTQYVVEAFEMLCDDDILPPELQPIVDYFEDTWIRRPQ</sequence>
<dbReference type="AlphaFoldDB" id="A0AAN7SBB1"/>
<evidence type="ECO:0000313" key="2">
    <source>
        <dbReference type="Proteomes" id="UP001353858"/>
    </source>
</evidence>
<dbReference type="EMBL" id="JARPUR010000008">
    <property type="protein sequence ID" value="KAK4872264.1"/>
    <property type="molecule type" value="Genomic_DNA"/>
</dbReference>
<name>A0AAN7SBB1_9COLE</name>
<organism evidence="1 2">
    <name type="scientific">Aquatica leii</name>
    <dbReference type="NCBI Taxonomy" id="1421715"/>
    <lineage>
        <taxon>Eukaryota</taxon>
        <taxon>Metazoa</taxon>
        <taxon>Ecdysozoa</taxon>
        <taxon>Arthropoda</taxon>
        <taxon>Hexapoda</taxon>
        <taxon>Insecta</taxon>
        <taxon>Pterygota</taxon>
        <taxon>Neoptera</taxon>
        <taxon>Endopterygota</taxon>
        <taxon>Coleoptera</taxon>
        <taxon>Polyphaga</taxon>
        <taxon>Elateriformia</taxon>
        <taxon>Elateroidea</taxon>
        <taxon>Lampyridae</taxon>
        <taxon>Luciolinae</taxon>
        <taxon>Aquatica</taxon>
    </lineage>
</organism>
<keyword evidence="2" id="KW-1185">Reference proteome</keyword>
<gene>
    <name evidence="1" type="ORF">RN001_016388</name>
</gene>